<reference evidence="5" key="2">
    <citation type="submission" date="2023-07" db="EMBL/GenBank/DDBJ databases">
        <authorList>
            <person name="Bai X.-H."/>
            <person name="Wang H.-H."/>
            <person name="Wang J."/>
            <person name="Ma M.-Y."/>
            <person name="Hu H.-H."/>
            <person name="Song Z.-L."/>
            <person name="Ma H.-G."/>
            <person name="Fan Y."/>
            <person name="Du C.-Y."/>
            <person name="Xu J.-C."/>
        </authorList>
    </citation>
    <scope>NUCLEOTIDE SEQUENCE</scope>
    <source>
        <strain evidence="5">CZ1</strain>
    </source>
</reference>
<dbReference type="Gene3D" id="3.30.1950.10">
    <property type="entry name" value="wza like domain"/>
    <property type="match status" value="1"/>
</dbReference>
<dbReference type="PANTHER" id="PTHR33619">
    <property type="entry name" value="POLYSACCHARIDE EXPORT PROTEIN GFCE-RELATED"/>
    <property type="match status" value="1"/>
</dbReference>
<sequence length="373" mass="39893">MNRALTRLCLGLSMAMIQPIVVLAQTPMPPSRTLPLLQAGVTPKSEITSAIGSSYKLGAGDLVRLDLFDVPELTLEPRYTILLDGMLNLPWVGSVSVQGLTLNQASERLKERYQKFVKNPVVTVSLVAPRPLKVGIIGAVNRPGSYIVNTIGSEVNQASLSQRSSAESGSQWPTVSKAIQTAGGIAQLANVKEIEVRRPTADGTPETIKVNLWKYLREGELAQDIPLQDGDTVYVPIAEKIDPTEATNIAMSNFSPEQIQVNVVGEVVRPGGVAVRPNSTLMQAILAAGGVAPGRGKKTKIELVRLMPDGSVNRREFKFDVAIGLDENSNPAIHQNDVIIVNRSSTAKISDLLGAVVSPVTGAFGLLRLLLGN</sequence>
<gene>
    <name evidence="5" type="ORF">Q2T42_04430</name>
</gene>
<dbReference type="Gene3D" id="3.10.560.10">
    <property type="entry name" value="Outer membrane lipoprotein wza domain like"/>
    <property type="match status" value="2"/>
</dbReference>
<evidence type="ECO:0000259" key="3">
    <source>
        <dbReference type="Pfam" id="PF02563"/>
    </source>
</evidence>
<proteinExistence type="predicted"/>
<dbReference type="AlphaFoldDB" id="A0AA96WWY3"/>
<feature type="domain" description="Soluble ligand binding" evidence="4">
    <location>
        <begin position="261"/>
        <end position="312"/>
    </location>
</feature>
<evidence type="ECO:0000256" key="1">
    <source>
        <dbReference type="ARBA" id="ARBA00022729"/>
    </source>
</evidence>
<accession>A0AA96WWY3</accession>
<feature type="domain" description="Polysaccharide export protein N-terminal" evidence="3">
    <location>
        <begin position="52"/>
        <end position="126"/>
    </location>
</feature>
<dbReference type="Pfam" id="PF02563">
    <property type="entry name" value="Poly_export"/>
    <property type="match status" value="1"/>
</dbReference>
<keyword evidence="1 2" id="KW-0732">Signal</keyword>
<feature type="domain" description="Soluble ligand binding" evidence="4">
    <location>
        <begin position="174"/>
        <end position="208"/>
    </location>
</feature>
<feature type="chain" id="PRO_5041676343" evidence="2">
    <location>
        <begin position="25"/>
        <end position="373"/>
    </location>
</feature>
<dbReference type="EMBL" id="CP130144">
    <property type="protein sequence ID" value="WNZ47082.1"/>
    <property type="molecule type" value="Genomic_DNA"/>
</dbReference>
<feature type="signal peptide" evidence="2">
    <location>
        <begin position="1"/>
        <end position="24"/>
    </location>
</feature>
<dbReference type="PANTHER" id="PTHR33619:SF3">
    <property type="entry name" value="POLYSACCHARIDE EXPORT PROTEIN GFCE-RELATED"/>
    <property type="match status" value="1"/>
</dbReference>
<evidence type="ECO:0000259" key="4">
    <source>
        <dbReference type="Pfam" id="PF10531"/>
    </source>
</evidence>
<dbReference type="RefSeq" id="WP_144056235.1">
    <property type="nucleotide sequence ID" value="NZ_CP130144.1"/>
</dbReference>
<dbReference type="Pfam" id="PF10531">
    <property type="entry name" value="SLBB"/>
    <property type="match status" value="2"/>
</dbReference>
<name>A0AA96WWY3_LEPBY</name>
<dbReference type="GO" id="GO:0015159">
    <property type="term" value="F:polysaccharide transmembrane transporter activity"/>
    <property type="evidence" value="ECO:0007669"/>
    <property type="project" value="InterPro"/>
</dbReference>
<dbReference type="InterPro" id="IPR003715">
    <property type="entry name" value="Poly_export_N"/>
</dbReference>
<evidence type="ECO:0000256" key="2">
    <source>
        <dbReference type="SAM" id="SignalP"/>
    </source>
</evidence>
<dbReference type="InterPro" id="IPR019554">
    <property type="entry name" value="Soluble_ligand-bd"/>
</dbReference>
<reference evidence="5" key="1">
    <citation type="journal article" date="2023" name="Plants (Basel)">
        <title>Genomic Analysis of Leptolyngbya boryana CZ1 Reveals Efficient Carbon Fixation Modules.</title>
        <authorList>
            <person name="Bai X."/>
            <person name="Wang H."/>
            <person name="Cheng W."/>
            <person name="Wang J."/>
            <person name="Ma M."/>
            <person name="Hu H."/>
            <person name="Song Z."/>
            <person name="Ma H."/>
            <person name="Fan Y."/>
            <person name="Du C."/>
            <person name="Xu J."/>
        </authorList>
    </citation>
    <scope>NUCLEOTIDE SEQUENCE</scope>
    <source>
        <strain evidence="5">CZ1</strain>
    </source>
</reference>
<evidence type="ECO:0000313" key="5">
    <source>
        <dbReference type="EMBL" id="WNZ47082.1"/>
    </source>
</evidence>
<organism evidence="5">
    <name type="scientific">Leptolyngbya boryana CZ1</name>
    <dbReference type="NCBI Taxonomy" id="3060204"/>
    <lineage>
        <taxon>Bacteria</taxon>
        <taxon>Bacillati</taxon>
        <taxon>Cyanobacteriota</taxon>
        <taxon>Cyanophyceae</taxon>
        <taxon>Leptolyngbyales</taxon>
        <taxon>Leptolyngbyaceae</taxon>
        <taxon>Leptolyngbya group</taxon>
        <taxon>Leptolyngbya</taxon>
    </lineage>
</organism>
<protein>
    <submittedName>
        <fullName evidence="5">Polysaccharide biosynthesis/export family protein</fullName>
    </submittedName>
</protein>
<dbReference type="InterPro" id="IPR049712">
    <property type="entry name" value="Poly_export"/>
</dbReference>